<name>A0A6C0LGP8_9ZZZZ</name>
<accession>A0A6C0LGP8</accession>
<keyword evidence="1" id="KW-0812">Transmembrane</keyword>
<organism evidence="2">
    <name type="scientific">viral metagenome</name>
    <dbReference type="NCBI Taxonomy" id="1070528"/>
    <lineage>
        <taxon>unclassified sequences</taxon>
        <taxon>metagenomes</taxon>
        <taxon>organismal metagenomes</taxon>
    </lineage>
</organism>
<sequence length="175" mass="20687">MDLSLQFKEKEIFNFKHITLSNIGMIILNDFTFNMIIFIWYILYSNGFISSPNVFFAIAVSLIQNVFVFFYLISKNLTTNNIIKYFIILIILKIIPLISLYLNKNMYVDYIDVYATAYLYIIYILIFFVIYDIVLQKNAGLDTILTKDFVTYENENNVISSIYDTTYNDIIKRII</sequence>
<reference evidence="2" key="1">
    <citation type="journal article" date="2020" name="Nature">
        <title>Giant virus diversity and host interactions through global metagenomics.</title>
        <authorList>
            <person name="Schulz F."/>
            <person name="Roux S."/>
            <person name="Paez-Espino D."/>
            <person name="Jungbluth S."/>
            <person name="Walsh D.A."/>
            <person name="Denef V.J."/>
            <person name="McMahon K.D."/>
            <person name="Konstantinidis K.T."/>
            <person name="Eloe-Fadrosh E.A."/>
            <person name="Kyrpides N.C."/>
            <person name="Woyke T."/>
        </authorList>
    </citation>
    <scope>NUCLEOTIDE SEQUENCE</scope>
    <source>
        <strain evidence="2">GVMAG-M-3300027804-48</strain>
    </source>
</reference>
<evidence type="ECO:0000256" key="1">
    <source>
        <dbReference type="SAM" id="Phobius"/>
    </source>
</evidence>
<keyword evidence="1" id="KW-0472">Membrane</keyword>
<dbReference type="AlphaFoldDB" id="A0A6C0LGP8"/>
<feature type="transmembrane region" description="Helical" evidence="1">
    <location>
        <begin position="85"/>
        <end position="102"/>
    </location>
</feature>
<keyword evidence="1" id="KW-1133">Transmembrane helix</keyword>
<dbReference type="EMBL" id="MN740492">
    <property type="protein sequence ID" value="QHU29657.1"/>
    <property type="molecule type" value="Genomic_DNA"/>
</dbReference>
<feature type="transmembrane region" description="Helical" evidence="1">
    <location>
        <begin position="20"/>
        <end position="42"/>
    </location>
</feature>
<proteinExistence type="predicted"/>
<feature type="transmembrane region" description="Helical" evidence="1">
    <location>
        <begin position="54"/>
        <end position="73"/>
    </location>
</feature>
<feature type="transmembrane region" description="Helical" evidence="1">
    <location>
        <begin position="114"/>
        <end position="134"/>
    </location>
</feature>
<evidence type="ECO:0000313" key="2">
    <source>
        <dbReference type="EMBL" id="QHU29657.1"/>
    </source>
</evidence>
<protein>
    <submittedName>
        <fullName evidence="2">Uncharacterized protein</fullName>
    </submittedName>
</protein>